<feature type="transmembrane region" description="Helical" evidence="12">
    <location>
        <begin position="157"/>
        <end position="183"/>
    </location>
</feature>
<keyword evidence="14" id="KW-0614">Plasmid</keyword>
<dbReference type="PROSITE" id="PS50846">
    <property type="entry name" value="HMA_2"/>
    <property type="match status" value="1"/>
</dbReference>
<evidence type="ECO:0000256" key="5">
    <source>
        <dbReference type="ARBA" id="ARBA00022741"/>
    </source>
</evidence>
<feature type="transmembrane region" description="Helical" evidence="12">
    <location>
        <begin position="317"/>
        <end position="336"/>
    </location>
</feature>
<dbReference type="SFLD" id="SFLDF00027">
    <property type="entry name" value="p-type_atpase"/>
    <property type="match status" value="1"/>
</dbReference>
<dbReference type="Pfam" id="PF00122">
    <property type="entry name" value="E1-E2_ATPase"/>
    <property type="match status" value="1"/>
</dbReference>
<dbReference type="SUPFAM" id="SSF55008">
    <property type="entry name" value="HMA, heavy metal-associated domain"/>
    <property type="match status" value="1"/>
</dbReference>
<dbReference type="InterPro" id="IPR006121">
    <property type="entry name" value="HMA_dom"/>
</dbReference>
<dbReference type="PANTHER" id="PTHR43520:SF8">
    <property type="entry name" value="P-TYPE CU(+) TRANSPORTER"/>
    <property type="match status" value="1"/>
</dbReference>
<proteinExistence type="inferred from homology"/>
<dbReference type="Proteomes" id="UP001234585">
    <property type="component" value="Plasmid unnamed5"/>
</dbReference>
<dbReference type="GO" id="GO:0005886">
    <property type="term" value="C:plasma membrane"/>
    <property type="evidence" value="ECO:0007669"/>
    <property type="project" value="UniProtKB-SubCell"/>
</dbReference>
<dbReference type="PANTHER" id="PTHR43520">
    <property type="entry name" value="ATP7, ISOFORM B"/>
    <property type="match status" value="1"/>
</dbReference>
<dbReference type="InterPro" id="IPR008250">
    <property type="entry name" value="ATPase_P-typ_transduc_dom_A_sf"/>
</dbReference>
<dbReference type="Gene3D" id="3.40.50.1000">
    <property type="entry name" value="HAD superfamily/HAD-like"/>
    <property type="match status" value="1"/>
</dbReference>
<dbReference type="InterPro" id="IPR036412">
    <property type="entry name" value="HAD-like_sf"/>
</dbReference>
<dbReference type="PRINTS" id="PR00119">
    <property type="entry name" value="CATATPASE"/>
</dbReference>
<gene>
    <name evidence="14" type="ORF">Q9313_27030</name>
</gene>
<keyword evidence="3 12" id="KW-0812">Transmembrane</keyword>
<dbReference type="Pfam" id="PF00702">
    <property type="entry name" value="Hydrolase"/>
    <property type="match status" value="1"/>
</dbReference>
<dbReference type="SUPFAM" id="SSF56784">
    <property type="entry name" value="HAD-like"/>
    <property type="match status" value="1"/>
</dbReference>
<feature type="domain" description="HMA" evidence="13">
    <location>
        <begin position="2"/>
        <end position="68"/>
    </location>
</feature>
<feature type="transmembrane region" description="Helical" evidence="12">
    <location>
        <begin position="342"/>
        <end position="370"/>
    </location>
</feature>
<evidence type="ECO:0000259" key="13">
    <source>
        <dbReference type="PROSITE" id="PS50846"/>
    </source>
</evidence>
<evidence type="ECO:0000256" key="6">
    <source>
        <dbReference type="ARBA" id="ARBA00022840"/>
    </source>
</evidence>
<sequence length="692" mass="73501">MITLELPIGGMDCAACAKKVQRALKKLPGVVNVEVLLSAEKAVIDHDPKLVTREALQATVEKVGFTVPAPQAADTAYMIQGNLLQRQLFTLLGVLFGVILFLVVIGEGLGLFDVVTDRVPLWLGTAVVLAFGAPIFLDAGRSALRLEVTSHTLMSVGAVAALVTGQWATAAIVVFFMRIGVFAERFTSEKARQLLKGLTALAPQKARVLRGGEEIEVTIEAVAVGDTVIVRPGERVPVDGIVIEGQATLDQAAITGESMPVEAEAGDKVFAATLAKLGHLKLEAERIGRDTTFGRTIKLVEEAEANRGEVQRVADKFSGYYLPVVATIAILTYLLSGNVLSVVAVLVVACSCSFALATPIAMMASIGAAAKRGLLIKGGKYVEAIKVADVVLMDKTGTLTTGKPRVTDVVSLDGTPEQALLQLAAIAERHSEHPLAEAVRNHAKDRGVKGGEPERFEAIPGKDIRATVDGQVVEIGNRRLVDVDKRFDDVARLEDEGKTLLIMAVDGRPAGIFAAMDTVRPEVSDAITEIRKLGIARIELLTGDNERTAAAIASPLGIGFQANLLPEDKIRVVKELQEKGHRVVMVGDGVNDAPALAQAEVGIAMGGGTDVAMEAAHIVLMREDWTLVADSFRIARRTMGVVRMNIAFTALYNLVGLSLAAFGVIPPIFAAAMQSIPDIGILANSSRLIRQK</sequence>
<evidence type="ECO:0000256" key="3">
    <source>
        <dbReference type="ARBA" id="ARBA00022692"/>
    </source>
</evidence>
<comment type="subcellular location">
    <subcellularLocation>
        <location evidence="12">Cell membrane</location>
    </subcellularLocation>
    <subcellularLocation>
        <location evidence="1">Endomembrane system</location>
        <topology evidence="1">Multi-pass membrane protein</topology>
    </subcellularLocation>
</comment>
<keyword evidence="9 12" id="KW-0472">Membrane</keyword>
<geneLocation type="plasmid" evidence="14 15">
    <name>unnamed5</name>
</geneLocation>
<keyword evidence="5 12" id="KW-0547">Nucleotide-binding</keyword>
<evidence type="ECO:0000256" key="9">
    <source>
        <dbReference type="ARBA" id="ARBA00023136"/>
    </source>
</evidence>
<keyword evidence="8 12" id="KW-1133">Transmembrane helix</keyword>
<keyword evidence="6 12" id="KW-0067">ATP-binding</keyword>
<dbReference type="Gene3D" id="3.40.1110.10">
    <property type="entry name" value="Calcium-transporting ATPase, cytoplasmic domain N"/>
    <property type="match status" value="1"/>
</dbReference>
<dbReference type="CDD" id="cd00371">
    <property type="entry name" value="HMA"/>
    <property type="match status" value="1"/>
</dbReference>
<dbReference type="GO" id="GO:0043682">
    <property type="term" value="F:P-type divalent copper transporter activity"/>
    <property type="evidence" value="ECO:0007669"/>
    <property type="project" value="UniProtKB-EC"/>
</dbReference>
<evidence type="ECO:0000313" key="15">
    <source>
        <dbReference type="Proteomes" id="UP001234585"/>
    </source>
</evidence>
<dbReference type="NCBIfam" id="TIGR01512">
    <property type="entry name" value="ATPase-IB2_Cd"/>
    <property type="match status" value="1"/>
</dbReference>
<dbReference type="InterPro" id="IPR017969">
    <property type="entry name" value="Heavy-metal-associated_CS"/>
</dbReference>
<dbReference type="FunFam" id="3.30.70.100:FF:000005">
    <property type="entry name" value="Copper-exporting P-type ATPase A"/>
    <property type="match status" value="1"/>
</dbReference>
<dbReference type="SFLD" id="SFLDS00003">
    <property type="entry name" value="Haloacid_Dehalogenase"/>
    <property type="match status" value="1"/>
</dbReference>
<dbReference type="NCBIfam" id="TIGR01525">
    <property type="entry name" value="ATPase-IB_hvy"/>
    <property type="match status" value="1"/>
</dbReference>
<feature type="transmembrane region" description="Helical" evidence="12">
    <location>
        <begin position="119"/>
        <end position="137"/>
    </location>
</feature>
<evidence type="ECO:0000256" key="10">
    <source>
        <dbReference type="ARBA" id="ARBA00038904"/>
    </source>
</evidence>
<dbReference type="EMBL" id="CP132307">
    <property type="protein sequence ID" value="WLS01175.1"/>
    <property type="molecule type" value="Genomic_DNA"/>
</dbReference>
<dbReference type="InterPro" id="IPR023298">
    <property type="entry name" value="ATPase_P-typ_TM_dom_sf"/>
</dbReference>
<dbReference type="InterPro" id="IPR001757">
    <property type="entry name" value="P_typ_ATPase"/>
</dbReference>
<dbReference type="Pfam" id="PF00403">
    <property type="entry name" value="HMA"/>
    <property type="match status" value="1"/>
</dbReference>
<keyword evidence="15" id="KW-1185">Reference proteome</keyword>
<reference evidence="14 15" key="1">
    <citation type="submission" date="2023-08" db="EMBL/GenBank/DDBJ databases">
        <title>Pathogen: clinical or host-associated sample.</title>
        <authorList>
            <person name="Hergert J."/>
            <person name="Casey R."/>
            <person name="Wagner J."/>
            <person name="Young E.L."/>
            <person name="Oakeson K.F."/>
        </authorList>
    </citation>
    <scope>NUCLEOTIDE SEQUENCE [LARGE SCALE GENOMIC DNA]</scope>
    <source>
        <strain evidence="14 15">1760953</strain>
        <plasmid evidence="14 15">unnamed5</plasmid>
    </source>
</reference>
<dbReference type="GO" id="GO:0055070">
    <property type="term" value="P:copper ion homeostasis"/>
    <property type="evidence" value="ECO:0007669"/>
    <property type="project" value="TreeGrafter"/>
</dbReference>
<evidence type="ECO:0000256" key="11">
    <source>
        <dbReference type="ARBA" id="ARBA00047424"/>
    </source>
</evidence>
<evidence type="ECO:0000256" key="1">
    <source>
        <dbReference type="ARBA" id="ARBA00004127"/>
    </source>
</evidence>
<name>A0AA50H7L2_9HYPH</name>
<dbReference type="SFLD" id="SFLDG00002">
    <property type="entry name" value="C1.7:_P-type_atpase_like"/>
    <property type="match status" value="1"/>
</dbReference>
<dbReference type="InterPro" id="IPR044492">
    <property type="entry name" value="P_typ_ATPase_HD_dom"/>
</dbReference>
<dbReference type="PROSITE" id="PS01047">
    <property type="entry name" value="HMA_1"/>
    <property type="match status" value="1"/>
</dbReference>
<dbReference type="GO" id="GO:0016887">
    <property type="term" value="F:ATP hydrolysis activity"/>
    <property type="evidence" value="ECO:0007669"/>
    <property type="project" value="InterPro"/>
</dbReference>
<organism evidence="14 15">
    <name type="scientific">Shinella sumterensis</name>
    <dbReference type="NCBI Taxonomy" id="1967501"/>
    <lineage>
        <taxon>Bacteria</taxon>
        <taxon>Pseudomonadati</taxon>
        <taxon>Pseudomonadota</taxon>
        <taxon>Alphaproteobacteria</taxon>
        <taxon>Hyphomicrobiales</taxon>
        <taxon>Rhizobiaceae</taxon>
        <taxon>Shinella</taxon>
    </lineage>
</organism>
<dbReference type="GO" id="GO:0012505">
    <property type="term" value="C:endomembrane system"/>
    <property type="evidence" value="ECO:0007669"/>
    <property type="project" value="UniProtKB-SubCell"/>
</dbReference>
<evidence type="ECO:0000256" key="12">
    <source>
        <dbReference type="RuleBase" id="RU362081"/>
    </source>
</evidence>
<dbReference type="PRINTS" id="PR00941">
    <property type="entry name" value="CDATPASE"/>
</dbReference>
<dbReference type="EC" id="7.2.2.9" evidence="10"/>
<dbReference type="InterPro" id="IPR023299">
    <property type="entry name" value="ATPase_P-typ_cyto_dom_N"/>
</dbReference>
<dbReference type="FunFam" id="2.70.150.10:FF:000002">
    <property type="entry name" value="Copper-transporting ATPase 1, putative"/>
    <property type="match status" value="1"/>
</dbReference>
<dbReference type="Gene3D" id="2.70.150.10">
    <property type="entry name" value="Calcium-transporting ATPase, cytoplasmic transduction domain A"/>
    <property type="match status" value="1"/>
</dbReference>
<dbReference type="NCBIfam" id="TIGR01494">
    <property type="entry name" value="ATPase_P-type"/>
    <property type="match status" value="1"/>
</dbReference>
<dbReference type="Gene3D" id="3.30.70.100">
    <property type="match status" value="1"/>
</dbReference>
<comment type="catalytic activity">
    <reaction evidence="11">
        <text>Cu(2+)(in) + ATP + H2O = Cu(2+)(out) + ADP + phosphate + H(+)</text>
        <dbReference type="Rhea" id="RHEA:10376"/>
        <dbReference type="ChEBI" id="CHEBI:15377"/>
        <dbReference type="ChEBI" id="CHEBI:15378"/>
        <dbReference type="ChEBI" id="CHEBI:29036"/>
        <dbReference type="ChEBI" id="CHEBI:30616"/>
        <dbReference type="ChEBI" id="CHEBI:43474"/>
        <dbReference type="ChEBI" id="CHEBI:456216"/>
        <dbReference type="EC" id="7.2.2.9"/>
    </reaction>
</comment>
<dbReference type="SUPFAM" id="SSF81665">
    <property type="entry name" value="Calcium ATPase, transmembrane domain M"/>
    <property type="match status" value="1"/>
</dbReference>
<dbReference type="InterPro" id="IPR059000">
    <property type="entry name" value="ATPase_P-type_domA"/>
</dbReference>
<evidence type="ECO:0000313" key="14">
    <source>
        <dbReference type="EMBL" id="WLS01175.1"/>
    </source>
</evidence>
<comment type="similarity">
    <text evidence="2 12">Belongs to the cation transport ATPase (P-type) (TC 3.A.3) family. Type IB subfamily.</text>
</comment>
<protein>
    <recommendedName>
        <fullName evidence="10">P-type Cu(2+) transporter</fullName>
        <ecNumber evidence="10">7.2.2.9</ecNumber>
    </recommendedName>
</protein>
<keyword evidence="7" id="KW-1278">Translocase</keyword>
<keyword evidence="4 12" id="KW-0479">Metal-binding</keyword>
<dbReference type="GO" id="GO:0005524">
    <property type="term" value="F:ATP binding"/>
    <property type="evidence" value="ECO:0007669"/>
    <property type="project" value="UniProtKB-UniRule"/>
</dbReference>
<dbReference type="PROSITE" id="PS01229">
    <property type="entry name" value="COF_2"/>
    <property type="match status" value="1"/>
</dbReference>
<evidence type="ECO:0000256" key="7">
    <source>
        <dbReference type="ARBA" id="ARBA00022967"/>
    </source>
</evidence>
<accession>A0AA50H7L2</accession>
<dbReference type="PROSITE" id="PS00154">
    <property type="entry name" value="ATPASE_E1_E2"/>
    <property type="match status" value="1"/>
</dbReference>
<dbReference type="InterPro" id="IPR023214">
    <property type="entry name" value="HAD_sf"/>
</dbReference>
<dbReference type="InterPro" id="IPR036163">
    <property type="entry name" value="HMA_dom_sf"/>
</dbReference>
<feature type="transmembrane region" description="Helical" evidence="12">
    <location>
        <begin position="88"/>
        <end position="112"/>
    </location>
</feature>
<evidence type="ECO:0000256" key="4">
    <source>
        <dbReference type="ARBA" id="ARBA00022723"/>
    </source>
</evidence>
<evidence type="ECO:0000256" key="8">
    <source>
        <dbReference type="ARBA" id="ARBA00022989"/>
    </source>
</evidence>
<dbReference type="NCBIfam" id="TIGR01511">
    <property type="entry name" value="ATPase-IB1_Cu"/>
    <property type="match status" value="1"/>
</dbReference>
<dbReference type="AlphaFoldDB" id="A0AA50H7L2"/>
<dbReference type="InterPro" id="IPR018303">
    <property type="entry name" value="ATPase_P-typ_P_site"/>
</dbReference>
<dbReference type="InterPro" id="IPR027256">
    <property type="entry name" value="P-typ_ATPase_IB"/>
</dbReference>
<dbReference type="SUPFAM" id="SSF81653">
    <property type="entry name" value="Calcium ATPase, transduction domain A"/>
    <property type="match status" value="1"/>
</dbReference>
<dbReference type="RefSeq" id="WP_306041505.1">
    <property type="nucleotide sequence ID" value="NZ_CP132307.1"/>
</dbReference>
<dbReference type="GO" id="GO:0005507">
    <property type="term" value="F:copper ion binding"/>
    <property type="evidence" value="ECO:0007669"/>
    <property type="project" value="TreeGrafter"/>
</dbReference>
<feature type="transmembrane region" description="Helical" evidence="12">
    <location>
        <begin position="646"/>
        <end position="669"/>
    </location>
</feature>
<keyword evidence="12" id="KW-1003">Cell membrane</keyword>
<evidence type="ECO:0000256" key="2">
    <source>
        <dbReference type="ARBA" id="ARBA00006024"/>
    </source>
</evidence>